<feature type="domain" description="Homeobox" evidence="7">
    <location>
        <begin position="176"/>
        <end position="239"/>
    </location>
</feature>
<evidence type="ECO:0000313" key="9">
    <source>
        <dbReference type="Proteomes" id="UP000025227"/>
    </source>
</evidence>
<dbReference type="Pfam" id="PF05920">
    <property type="entry name" value="Homeobox_KN"/>
    <property type="match status" value="1"/>
</dbReference>
<evidence type="ECO:0000256" key="2">
    <source>
        <dbReference type="ARBA" id="ARBA00007601"/>
    </source>
</evidence>
<evidence type="ECO:0000313" key="10">
    <source>
        <dbReference type="WBParaSite" id="HCON_00172760-00001"/>
    </source>
</evidence>
<dbReference type="PROSITE" id="PS00027">
    <property type="entry name" value="HOMEOBOX_1"/>
    <property type="match status" value="1"/>
</dbReference>
<evidence type="ECO:0000256" key="1">
    <source>
        <dbReference type="ARBA" id="ARBA00004123"/>
    </source>
</evidence>
<name>A0A7I5EDX6_HAECO</name>
<dbReference type="Gene3D" id="1.10.10.60">
    <property type="entry name" value="Homeodomain-like"/>
    <property type="match status" value="1"/>
</dbReference>
<evidence type="ECO:0000259" key="7">
    <source>
        <dbReference type="PROSITE" id="PS50071"/>
    </source>
</evidence>
<evidence type="ECO:0000256" key="5">
    <source>
        <dbReference type="ARBA" id="ARBA00023242"/>
    </source>
</evidence>
<sequence>MEDPIGRLLHVLATDTRSEQYSHYGIGNSKYKQALMEVFLERKETIRTRLDPTVYDFKARRLLVRANSMLRALEDPVLSESAAGAQAAGKLDVVYRRRLLELRNLLHSHLYYLQQGCQHIILEFHRVMRNQQVLRPIDEQDIMLAFGSIRYKHELMESETSEVIAGSLMMVQRRMADARKRRHNFDREVIGILQEYYDDHSDHPYPNEDEKHLLAARCHISVQQVSNWFGNRRIRSKKSQRSQNFTELF</sequence>
<evidence type="ECO:0000256" key="4">
    <source>
        <dbReference type="ARBA" id="ARBA00023155"/>
    </source>
</evidence>
<keyword evidence="3 6" id="KW-0238">DNA-binding</keyword>
<accession>A0A7I5EDX6</accession>
<dbReference type="AlphaFoldDB" id="A0A7I5EDX6"/>
<dbReference type="GO" id="GO:0005634">
    <property type="term" value="C:nucleus"/>
    <property type="evidence" value="ECO:0007669"/>
    <property type="project" value="UniProtKB-SubCell"/>
</dbReference>
<dbReference type="OrthoDB" id="4187154at2759"/>
<dbReference type="SMART" id="SM00389">
    <property type="entry name" value="HOX"/>
    <property type="match status" value="1"/>
</dbReference>
<dbReference type="InterPro" id="IPR005542">
    <property type="entry name" value="PBX_PBC_dom"/>
</dbReference>
<proteinExistence type="inferred from homology"/>
<dbReference type="Pfam" id="PF03792">
    <property type="entry name" value="PBC"/>
    <property type="match status" value="1"/>
</dbReference>
<dbReference type="CDD" id="cd00086">
    <property type="entry name" value="homeodomain"/>
    <property type="match status" value="1"/>
</dbReference>
<evidence type="ECO:0000256" key="6">
    <source>
        <dbReference type="PROSITE-ProRule" id="PRU00108"/>
    </source>
</evidence>
<feature type="DNA-binding region" description="Homeobox" evidence="6">
    <location>
        <begin position="178"/>
        <end position="240"/>
    </location>
</feature>
<keyword evidence="9" id="KW-1185">Reference proteome</keyword>
<protein>
    <submittedName>
        <fullName evidence="10">Homeobox domain-containing protein</fullName>
    </submittedName>
</protein>
<dbReference type="PROSITE" id="PS50071">
    <property type="entry name" value="HOMEOBOX_2"/>
    <property type="match status" value="1"/>
</dbReference>
<dbReference type="InterPro" id="IPR017970">
    <property type="entry name" value="Homeobox_CS"/>
</dbReference>
<reference evidence="10" key="1">
    <citation type="submission" date="2020-12" db="UniProtKB">
        <authorList>
            <consortium name="WormBaseParasite"/>
        </authorList>
    </citation>
    <scope>IDENTIFICATION</scope>
    <source>
        <strain evidence="10">MHco3</strain>
    </source>
</reference>
<dbReference type="GO" id="GO:0000987">
    <property type="term" value="F:cis-regulatory region sequence-specific DNA binding"/>
    <property type="evidence" value="ECO:0007669"/>
    <property type="project" value="UniProtKB-ARBA"/>
</dbReference>
<dbReference type="SUPFAM" id="SSF46689">
    <property type="entry name" value="Homeodomain-like"/>
    <property type="match status" value="1"/>
</dbReference>
<keyword evidence="4 6" id="KW-0371">Homeobox</keyword>
<organism evidence="9 10">
    <name type="scientific">Haemonchus contortus</name>
    <name type="common">Barber pole worm</name>
    <dbReference type="NCBI Taxonomy" id="6289"/>
    <lineage>
        <taxon>Eukaryota</taxon>
        <taxon>Metazoa</taxon>
        <taxon>Ecdysozoa</taxon>
        <taxon>Nematoda</taxon>
        <taxon>Chromadorea</taxon>
        <taxon>Rhabditida</taxon>
        <taxon>Rhabditina</taxon>
        <taxon>Rhabditomorpha</taxon>
        <taxon>Strongyloidea</taxon>
        <taxon>Trichostrongylidae</taxon>
        <taxon>Haemonchus</taxon>
    </lineage>
</organism>
<evidence type="ECO:0000259" key="8">
    <source>
        <dbReference type="PROSITE" id="PS51978"/>
    </source>
</evidence>
<dbReference type="GO" id="GO:0000981">
    <property type="term" value="F:DNA-binding transcription factor activity, RNA polymerase II-specific"/>
    <property type="evidence" value="ECO:0007669"/>
    <property type="project" value="InterPro"/>
</dbReference>
<dbReference type="InterPro" id="IPR009057">
    <property type="entry name" value="Homeodomain-like_sf"/>
</dbReference>
<keyword evidence="5 6" id="KW-0539">Nucleus</keyword>
<comment type="similarity">
    <text evidence="2">Belongs to the TALE/PBX homeobox family.</text>
</comment>
<dbReference type="PROSITE" id="PS51978">
    <property type="entry name" value="PBC"/>
    <property type="match status" value="1"/>
</dbReference>
<dbReference type="PANTHER" id="PTHR11850">
    <property type="entry name" value="HOMEOBOX PROTEIN TRANSCRIPTION FACTORS"/>
    <property type="match status" value="1"/>
</dbReference>
<dbReference type="InterPro" id="IPR001356">
    <property type="entry name" value="HD"/>
</dbReference>
<evidence type="ECO:0000256" key="3">
    <source>
        <dbReference type="ARBA" id="ARBA00023125"/>
    </source>
</evidence>
<dbReference type="Proteomes" id="UP000025227">
    <property type="component" value="Unplaced"/>
</dbReference>
<dbReference type="WBParaSite" id="HCON_00172760-00001">
    <property type="protein sequence ID" value="HCON_00172760-00001"/>
    <property type="gene ID" value="HCON_00172760"/>
</dbReference>
<dbReference type="InterPro" id="IPR008422">
    <property type="entry name" value="KN_HD"/>
</dbReference>
<comment type="subcellular location">
    <subcellularLocation>
        <location evidence="1 6">Nucleus</location>
    </subcellularLocation>
</comment>
<feature type="domain" description="PBC" evidence="8">
    <location>
        <begin position="1"/>
        <end position="177"/>
    </location>
</feature>
<dbReference type="InterPro" id="IPR050224">
    <property type="entry name" value="TALE_homeobox"/>
</dbReference>